<keyword evidence="1" id="KW-0812">Transmembrane</keyword>
<evidence type="ECO:0000259" key="3">
    <source>
        <dbReference type="Pfam" id="PF10058"/>
    </source>
</evidence>
<dbReference type="PANTHER" id="PTHR22166:SF12">
    <property type="entry name" value="ENDOPLASMIC RETICULUM JUNCTION FORMATION PROTEIN LUNAPARK"/>
    <property type="match status" value="1"/>
</dbReference>
<comment type="subcellular location">
    <subcellularLocation>
        <location evidence="1">Endoplasmic reticulum membrane</location>
        <topology evidence="1">Multi-pass membrane protein</topology>
    </subcellularLocation>
</comment>
<keyword evidence="1" id="KW-0472">Membrane</keyword>
<dbReference type="GO" id="GO:0098826">
    <property type="term" value="C:endoplasmic reticulum tubular network membrane"/>
    <property type="evidence" value="ECO:0007669"/>
    <property type="project" value="UniProtKB-UniRule"/>
</dbReference>
<sequence>MRVRRVKGFLTLYSAFAYTIYTAIVLVGNRQQRQRLHWLGLVGAPFLVWLLRWILQKWYSWWSANNDEQIEALETRRKEMIEELKQNTNFYSTQALISRFDKDQAESRQEVEEELKRKESLDALKAQPPQEEFLSESQVPMASPYPTMPMVPYQPKWYDRILDLVAGEDEYSPKLRYALICQQCTAHNGLAQPGEVPEDVVYICPHCGFKNGKIPHQKHQEQQQREKKNAPEFDNPEETPEATTENEEQPQAQPQDHSAQPQLIES</sequence>
<keyword evidence="1" id="KW-0863">Zinc-finger</keyword>
<feature type="transmembrane region" description="Helical" evidence="1">
    <location>
        <begin position="12"/>
        <end position="30"/>
    </location>
</feature>
<dbReference type="OrthoDB" id="1725934at2759"/>
<evidence type="ECO:0000256" key="2">
    <source>
        <dbReference type="SAM" id="MobiDB-lite"/>
    </source>
</evidence>
<dbReference type="InterPro" id="IPR019273">
    <property type="entry name" value="Lunapark_Znf"/>
</dbReference>
<keyword evidence="1" id="KW-1133">Transmembrane helix</keyword>
<feature type="domain" description="Lunapark zinc ribbon" evidence="3">
    <location>
        <begin position="157"/>
        <end position="211"/>
    </location>
</feature>
<dbReference type="GO" id="GO:1903373">
    <property type="term" value="P:positive regulation of endoplasmic reticulum tubular network organization"/>
    <property type="evidence" value="ECO:0007669"/>
    <property type="project" value="UniProtKB-UniRule"/>
</dbReference>
<gene>
    <name evidence="4" type="ORF">TRICI_004475</name>
</gene>
<evidence type="ECO:0000313" key="5">
    <source>
        <dbReference type="Proteomes" id="UP000761534"/>
    </source>
</evidence>
<reference evidence="4" key="1">
    <citation type="journal article" date="2019" name="G3 (Bethesda)">
        <title>Genome Assemblies of Two Rare Opportunistic Yeast Pathogens: Diutina rugosa (syn. Candida rugosa) and Trichomonascus ciferrii (syn. Candida ciferrii).</title>
        <authorList>
            <person name="Mixao V."/>
            <person name="Saus E."/>
            <person name="Hansen A.P."/>
            <person name="Lass-Florl C."/>
            <person name="Gabaldon T."/>
        </authorList>
    </citation>
    <scope>NUCLEOTIDE SEQUENCE</scope>
    <source>
        <strain evidence="4">CBS 4856</strain>
    </source>
</reference>
<feature type="transmembrane region" description="Helical" evidence="1">
    <location>
        <begin position="36"/>
        <end position="55"/>
    </location>
</feature>
<feature type="compositionally biased region" description="Basic and acidic residues" evidence="2">
    <location>
        <begin position="218"/>
        <end position="231"/>
    </location>
</feature>
<comment type="domain">
    <text evidence="1">The C4-type zinc finger motif is necessary both for its ER three-way tubular junction localization and formation.</text>
</comment>
<keyword evidence="1" id="KW-0479">Metal-binding</keyword>
<dbReference type="EMBL" id="SWFS01000338">
    <property type="protein sequence ID" value="KAA8909510.1"/>
    <property type="molecule type" value="Genomic_DNA"/>
</dbReference>
<protein>
    <recommendedName>
        <fullName evidence="1">Endoplasmic reticulum junction formation protein lunapark</fullName>
    </recommendedName>
</protein>
<proteinExistence type="inferred from homology"/>
<keyword evidence="1" id="KW-0862">Zinc</keyword>
<name>A0A642V293_9ASCO</name>
<evidence type="ECO:0000313" key="4">
    <source>
        <dbReference type="EMBL" id="KAA8909510.1"/>
    </source>
</evidence>
<dbReference type="AlphaFoldDB" id="A0A642V293"/>
<keyword evidence="5" id="KW-1185">Reference proteome</keyword>
<dbReference type="PANTHER" id="PTHR22166">
    <property type="entry name" value="ENDOPLASMIC RETICULUM JUNCTION FORMATION PROTEIN LUNAPARK"/>
    <property type="match status" value="1"/>
</dbReference>
<keyword evidence="1" id="KW-0256">Endoplasmic reticulum</keyword>
<evidence type="ECO:0000256" key="1">
    <source>
        <dbReference type="RuleBase" id="RU367073"/>
    </source>
</evidence>
<feature type="compositionally biased region" description="Acidic residues" evidence="2">
    <location>
        <begin position="234"/>
        <end position="248"/>
    </location>
</feature>
<dbReference type="InterPro" id="IPR040115">
    <property type="entry name" value="Lnp"/>
</dbReference>
<comment type="similarity">
    <text evidence="1">Belongs to the lunapark family.</text>
</comment>
<dbReference type="VEuPathDB" id="FungiDB:TRICI_004475"/>
<feature type="region of interest" description="Disordered" evidence="2">
    <location>
        <begin position="214"/>
        <end position="266"/>
    </location>
</feature>
<feature type="compositionally biased region" description="Polar residues" evidence="2">
    <location>
        <begin position="256"/>
        <end position="266"/>
    </location>
</feature>
<organism evidence="4 5">
    <name type="scientific">Trichomonascus ciferrii</name>
    <dbReference type="NCBI Taxonomy" id="44093"/>
    <lineage>
        <taxon>Eukaryota</taxon>
        <taxon>Fungi</taxon>
        <taxon>Dikarya</taxon>
        <taxon>Ascomycota</taxon>
        <taxon>Saccharomycotina</taxon>
        <taxon>Dipodascomycetes</taxon>
        <taxon>Dipodascales</taxon>
        <taxon>Trichomonascaceae</taxon>
        <taxon>Trichomonascus</taxon>
        <taxon>Trichomonascus ciferrii complex</taxon>
    </lineage>
</organism>
<dbReference type="Proteomes" id="UP000761534">
    <property type="component" value="Unassembled WGS sequence"/>
</dbReference>
<feature type="region of interest" description="Disordered" evidence="2">
    <location>
        <begin position="116"/>
        <end position="138"/>
    </location>
</feature>
<comment type="function">
    <text evidence="1">Plays a role in determining ER morphology.</text>
</comment>
<comment type="caution">
    <text evidence="4">The sequence shown here is derived from an EMBL/GenBank/DDBJ whole genome shotgun (WGS) entry which is preliminary data.</text>
</comment>
<dbReference type="GO" id="GO:0071788">
    <property type="term" value="P:endoplasmic reticulum tubular network maintenance"/>
    <property type="evidence" value="ECO:0007669"/>
    <property type="project" value="UniProtKB-UniRule"/>
</dbReference>
<accession>A0A642V293</accession>
<dbReference type="GO" id="GO:0008270">
    <property type="term" value="F:zinc ion binding"/>
    <property type="evidence" value="ECO:0007669"/>
    <property type="project" value="UniProtKB-KW"/>
</dbReference>
<dbReference type="Pfam" id="PF10058">
    <property type="entry name" value="Zn_ribbon_10"/>
    <property type="match status" value="1"/>
</dbReference>